<keyword evidence="1" id="KW-0812">Transmembrane</keyword>
<dbReference type="Proteomes" id="UP001175226">
    <property type="component" value="Unassembled WGS sequence"/>
</dbReference>
<organism evidence="2 3">
    <name type="scientific">Armillaria borealis</name>
    <dbReference type="NCBI Taxonomy" id="47425"/>
    <lineage>
        <taxon>Eukaryota</taxon>
        <taxon>Fungi</taxon>
        <taxon>Dikarya</taxon>
        <taxon>Basidiomycota</taxon>
        <taxon>Agaricomycotina</taxon>
        <taxon>Agaricomycetes</taxon>
        <taxon>Agaricomycetidae</taxon>
        <taxon>Agaricales</taxon>
        <taxon>Marasmiineae</taxon>
        <taxon>Physalacriaceae</taxon>
        <taxon>Armillaria</taxon>
    </lineage>
</organism>
<evidence type="ECO:0000313" key="2">
    <source>
        <dbReference type="EMBL" id="KAK0432992.1"/>
    </source>
</evidence>
<reference evidence="2" key="1">
    <citation type="submission" date="2023-06" db="EMBL/GenBank/DDBJ databases">
        <authorList>
            <consortium name="Lawrence Berkeley National Laboratory"/>
            <person name="Ahrendt S."/>
            <person name="Sahu N."/>
            <person name="Indic B."/>
            <person name="Wong-Bajracharya J."/>
            <person name="Merenyi Z."/>
            <person name="Ke H.-M."/>
            <person name="Monk M."/>
            <person name="Kocsube S."/>
            <person name="Drula E."/>
            <person name="Lipzen A."/>
            <person name="Balint B."/>
            <person name="Henrissat B."/>
            <person name="Andreopoulos B."/>
            <person name="Martin F.M."/>
            <person name="Harder C.B."/>
            <person name="Rigling D."/>
            <person name="Ford K.L."/>
            <person name="Foster G.D."/>
            <person name="Pangilinan J."/>
            <person name="Papanicolaou A."/>
            <person name="Barry K."/>
            <person name="LaButti K."/>
            <person name="Viragh M."/>
            <person name="Koriabine M."/>
            <person name="Yan M."/>
            <person name="Riley R."/>
            <person name="Champramary S."/>
            <person name="Plett K.L."/>
            <person name="Tsai I.J."/>
            <person name="Slot J."/>
            <person name="Sipos G."/>
            <person name="Plett J."/>
            <person name="Nagy L.G."/>
            <person name="Grigoriev I.V."/>
        </authorList>
    </citation>
    <scope>NUCLEOTIDE SEQUENCE</scope>
    <source>
        <strain evidence="2">FPL87.14</strain>
    </source>
</reference>
<gene>
    <name evidence="2" type="ORF">EV421DRAFT_1741863</name>
</gene>
<proteinExistence type="predicted"/>
<keyword evidence="3" id="KW-1185">Reference proteome</keyword>
<protein>
    <submittedName>
        <fullName evidence="2">Uncharacterized protein</fullName>
    </submittedName>
</protein>
<sequence>MNAEISRNWSWTGATGNILIRGVRFPELGCGSQNIFQTFWNKPFEPRRGWYTVYTFLAFAFFSIPMCLGELYCIKPVLHAGYTPLGTGSPMMQSMFFSQHVCPDSPRHVSTFPLDSMIPFGFLSEESPVSTLALLPWDQVVVEQVAVDGRPVMDECLRANEPWHRNRLT</sequence>
<evidence type="ECO:0000256" key="1">
    <source>
        <dbReference type="SAM" id="Phobius"/>
    </source>
</evidence>
<accession>A0AA39MG30</accession>
<feature type="transmembrane region" description="Helical" evidence="1">
    <location>
        <begin position="49"/>
        <end position="68"/>
    </location>
</feature>
<dbReference type="EMBL" id="JAUEPT010000086">
    <property type="protein sequence ID" value="KAK0432992.1"/>
    <property type="molecule type" value="Genomic_DNA"/>
</dbReference>
<dbReference type="AlphaFoldDB" id="A0AA39MG30"/>
<name>A0AA39MG30_9AGAR</name>
<keyword evidence="1" id="KW-0472">Membrane</keyword>
<comment type="caution">
    <text evidence="2">The sequence shown here is derived from an EMBL/GenBank/DDBJ whole genome shotgun (WGS) entry which is preliminary data.</text>
</comment>
<evidence type="ECO:0000313" key="3">
    <source>
        <dbReference type="Proteomes" id="UP001175226"/>
    </source>
</evidence>
<keyword evidence="1" id="KW-1133">Transmembrane helix</keyword>